<evidence type="ECO:0000256" key="1">
    <source>
        <dbReference type="SAM" id="MobiDB-lite"/>
    </source>
</evidence>
<keyword evidence="2" id="KW-0472">Membrane</keyword>
<keyword evidence="3" id="KW-0732">Signal</keyword>
<feature type="chain" id="PRO_5040864943" evidence="3">
    <location>
        <begin position="25"/>
        <end position="153"/>
    </location>
</feature>
<gene>
    <name evidence="4" type="ORF">L8U60_02040</name>
</gene>
<evidence type="ECO:0000256" key="3">
    <source>
        <dbReference type="SAM" id="SignalP"/>
    </source>
</evidence>
<evidence type="ECO:0000256" key="2">
    <source>
        <dbReference type="SAM" id="Phobius"/>
    </source>
</evidence>
<dbReference type="EMBL" id="JAKMUS010000002">
    <property type="protein sequence ID" value="MCZ9293270.1"/>
    <property type="molecule type" value="Genomic_DNA"/>
</dbReference>
<protein>
    <submittedName>
        <fullName evidence="4">Uncharacterized protein</fullName>
    </submittedName>
</protein>
<dbReference type="Proteomes" id="UP001146468">
    <property type="component" value="Unassembled WGS sequence"/>
</dbReference>
<name>A0A9X3RIU6_9CORY</name>
<sequence length="153" mass="16516">MKKTLIAAALAAATAFSVTPAALAETTNEVQENPNDKDTPETPETPEKDKDKDKEKDKDEDDKDKNDLTLDPTKDMWDKNNASSNPAPEGPFNAEKSSTLNRVSAYYQSNHFKMISLIVGSVATIIGALANFAAVIIGSNPELKARFAAMFPA</sequence>
<feature type="transmembrane region" description="Helical" evidence="2">
    <location>
        <begin position="114"/>
        <end position="137"/>
    </location>
</feature>
<comment type="caution">
    <text evidence="4">The sequence shown here is derived from an EMBL/GenBank/DDBJ whole genome shotgun (WGS) entry which is preliminary data.</text>
</comment>
<feature type="signal peptide" evidence="3">
    <location>
        <begin position="1"/>
        <end position="24"/>
    </location>
</feature>
<keyword evidence="2" id="KW-1133">Transmembrane helix</keyword>
<evidence type="ECO:0000313" key="5">
    <source>
        <dbReference type="Proteomes" id="UP001146468"/>
    </source>
</evidence>
<keyword evidence="2" id="KW-0812">Transmembrane</keyword>
<dbReference type="RefSeq" id="WP_269964731.1">
    <property type="nucleotide sequence ID" value="NZ_JAKMUS010000002.1"/>
</dbReference>
<dbReference type="AlphaFoldDB" id="A0A9X3RIU6"/>
<accession>A0A9X3RIU6</accession>
<organism evidence="4 5">
    <name type="scientific">Corynebacterium meitnerae</name>
    <dbReference type="NCBI Taxonomy" id="2913498"/>
    <lineage>
        <taxon>Bacteria</taxon>
        <taxon>Bacillati</taxon>
        <taxon>Actinomycetota</taxon>
        <taxon>Actinomycetes</taxon>
        <taxon>Mycobacteriales</taxon>
        <taxon>Corynebacteriaceae</taxon>
        <taxon>Corynebacterium</taxon>
    </lineage>
</organism>
<reference evidence="4" key="1">
    <citation type="submission" date="2022-02" db="EMBL/GenBank/DDBJ databases">
        <title>Corynebacterium sp. from urogenital microbiome.</title>
        <authorList>
            <person name="Cappelli E.A."/>
            <person name="Ribeiro T.G."/>
            <person name="Peixe L."/>
        </authorList>
    </citation>
    <scope>NUCLEOTIDE SEQUENCE</scope>
    <source>
        <strain evidence="4">C8Ua_172</strain>
    </source>
</reference>
<evidence type="ECO:0000313" key="4">
    <source>
        <dbReference type="EMBL" id="MCZ9293270.1"/>
    </source>
</evidence>
<feature type="region of interest" description="Disordered" evidence="1">
    <location>
        <begin position="24"/>
        <end position="96"/>
    </location>
</feature>
<keyword evidence="5" id="KW-1185">Reference proteome</keyword>
<feature type="compositionally biased region" description="Basic and acidic residues" evidence="1">
    <location>
        <begin position="34"/>
        <end position="78"/>
    </location>
</feature>
<proteinExistence type="predicted"/>